<dbReference type="Proteomes" id="UP000199513">
    <property type="component" value="Unassembled WGS sequence"/>
</dbReference>
<dbReference type="AlphaFoldDB" id="A0A1I2DQJ4"/>
<dbReference type="OrthoDB" id="9801609at2"/>
<gene>
    <name evidence="2" type="ORF">SAMN04488541_1007127</name>
</gene>
<feature type="domain" description="Methyltransferase FkbM" evidence="1">
    <location>
        <begin position="50"/>
        <end position="203"/>
    </location>
</feature>
<dbReference type="SUPFAM" id="SSF53335">
    <property type="entry name" value="S-adenosyl-L-methionine-dependent methyltransferases"/>
    <property type="match status" value="1"/>
</dbReference>
<dbReference type="PANTHER" id="PTHR34203:SF15">
    <property type="entry name" value="SLL1173 PROTEIN"/>
    <property type="match status" value="1"/>
</dbReference>
<dbReference type="Gene3D" id="3.40.50.150">
    <property type="entry name" value="Vaccinia Virus protein VP39"/>
    <property type="match status" value="1"/>
</dbReference>
<dbReference type="GO" id="GO:0008168">
    <property type="term" value="F:methyltransferase activity"/>
    <property type="evidence" value="ECO:0007669"/>
    <property type="project" value="UniProtKB-KW"/>
</dbReference>
<dbReference type="Pfam" id="PF05050">
    <property type="entry name" value="Methyltransf_21"/>
    <property type="match status" value="1"/>
</dbReference>
<evidence type="ECO:0000259" key="1">
    <source>
        <dbReference type="Pfam" id="PF05050"/>
    </source>
</evidence>
<organism evidence="2 3">
    <name type="scientific">Thermoflexibacter ruber</name>
    <dbReference type="NCBI Taxonomy" id="1003"/>
    <lineage>
        <taxon>Bacteria</taxon>
        <taxon>Pseudomonadati</taxon>
        <taxon>Bacteroidota</taxon>
        <taxon>Cytophagia</taxon>
        <taxon>Cytophagales</taxon>
        <taxon>Thermoflexibacteraceae</taxon>
        <taxon>Thermoflexibacter</taxon>
    </lineage>
</organism>
<dbReference type="PANTHER" id="PTHR34203">
    <property type="entry name" value="METHYLTRANSFERASE, FKBM FAMILY PROTEIN"/>
    <property type="match status" value="1"/>
</dbReference>
<reference evidence="2 3" key="1">
    <citation type="submission" date="2016-10" db="EMBL/GenBank/DDBJ databases">
        <authorList>
            <person name="de Groot N.N."/>
        </authorList>
    </citation>
    <scope>NUCLEOTIDE SEQUENCE [LARGE SCALE GENOMIC DNA]</scope>
    <source>
        <strain>GEY</strain>
        <strain evidence="3">DSM 9560</strain>
    </source>
</reference>
<dbReference type="GO" id="GO:0032259">
    <property type="term" value="P:methylation"/>
    <property type="evidence" value="ECO:0007669"/>
    <property type="project" value="UniProtKB-KW"/>
</dbReference>
<dbReference type="InterPro" id="IPR052514">
    <property type="entry name" value="SAM-dependent_MTase"/>
</dbReference>
<keyword evidence="3" id="KW-1185">Reference proteome</keyword>
<dbReference type="STRING" id="1003.SAMN04488541_1007127"/>
<accession>A0A1I2DQJ4</accession>
<name>A0A1I2DQJ4_9BACT</name>
<sequence length="270" mass="31483">MLKKLIFTILGRRTSKRLYYTLTRKKLYFSEAEIIIDYFYTYQRQGLMIDVGVHFGESCLPYSELGWSIIGFEPDPYNQKKIPMIQGLKLYQEAVSNKDGEVLTFYASDESSGISSLSSFHASHRPVAQVKTISLSTAIEKEGIQKVDFLKIDIEGHDLFALKGFPFEKCVPEIILCEFEDYKTVPVGYTYKDLGDFLLEKGYAVYLSEWYPIIKYGSQHRWRNIRPYPTKLEDARGWGNYIAVKQSEKDRFEKVLQQYLKDFPISNWTK</sequence>
<keyword evidence="2" id="KW-0489">Methyltransferase</keyword>
<dbReference type="InterPro" id="IPR006342">
    <property type="entry name" value="FkbM_mtfrase"/>
</dbReference>
<dbReference type="NCBIfam" id="TIGR01444">
    <property type="entry name" value="fkbM_fam"/>
    <property type="match status" value="1"/>
</dbReference>
<dbReference type="RefSeq" id="WP_091541641.1">
    <property type="nucleotide sequence ID" value="NZ_FONY01000007.1"/>
</dbReference>
<protein>
    <submittedName>
        <fullName evidence="2">Methyltransferase, FkbM family</fullName>
    </submittedName>
</protein>
<evidence type="ECO:0000313" key="3">
    <source>
        <dbReference type="Proteomes" id="UP000199513"/>
    </source>
</evidence>
<proteinExistence type="predicted"/>
<dbReference type="EMBL" id="FONY01000007">
    <property type="protein sequence ID" value="SFE82719.1"/>
    <property type="molecule type" value="Genomic_DNA"/>
</dbReference>
<dbReference type="InterPro" id="IPR029063">
    <property type="entry name" value="SAM-dependent_MTases_sf"/>
</dbReference>
<keyword evidence="2" id="KW-0808">Transferase</keyword>
<evidence type="ECO:0000313" key="2">
    <source>
        <dbReference type="EMBL" id="SFE82719.1"/>
    </source>
</evidence>